<keyword evidence="1" id="KW-0249">Electron transport</keyword>
<dbReference type="EMBL" id="JBAMMX010000027">
    <property type="protein sequence ID" value="KAK6913207.1"/>
    <property type="molecule type" value="Genomic_DNA"/>
</dbReference>
<dbReference type="InterPro" id="IPR013766">
    <property type="entry name" value="Thioredoxin_domain"/>
</dbReference>
<evidence type="ECO:0000256" key="3">
    <source>
        <dbReference type="ARBA" id="ARBA00023284"/>
    </source>
</evidence>
<gene>
    <name evidence="5" type="ORF">RJ641_022808</name>
</gene>
<accession>A0AAN8UMQ9</accession>
<dbReference type="PANTHER" id="PTHR10438">
    <property type="entry name" value="THIOREDOXIN"/>
    <property type="match status" value="1"/>
</dbReference>
<dbReference type="PRINTS" id="PR00421">
    <property type="entry name" value="THIOREDOXIN"/>
</dbReference>
<sequence>MGSFLSSLMGGPEGAEASSEPSRILVFHSSEQWKQHLDSSKDSSKLMVIDFFASWCGPCRFMEPILKGFSLKFTDVDFIQIDVDELQNVAQEFGVQAMPTFVLMQGGKEVDRIIGAKKDELERKIDTYRSRQPGAKSTI</sequence>
<name>A0AAN8UMQ9_9MAGN</name>
<dbReference type="PANTHER" id="PTHR10438:SF463">
    <property type="entry name" value="THIOREDOXIN"/>
    <property type="match status" value="1"/>
</dbReference>
<dbReference type="PROSITE" id="PS51352">
    <property type="entry name" value="THIOREDOXIN_2"/>
    <property type="match status" value="1"/>
</dbReference>
<keyword evidence="6" id="KW-1185">Reference proteome</keyword>
<dbReference type="InterPro" id="IPR050620">
    <property type="entry name" value="Thioredoxin_H-type-like"/>
</dbReference>
<evidence type="ECO:0000256" key="1">
    <source>
        <dbReference type="ARBA" id="ARBA00022982"/>
    </source>
</evidence>
<dbReference type="Gene3D" id="3.40.30.10">
    <property type="entry name" value="Glutaredoxin"/>
    <property type="match status" value="1"/>
</dbReference>
<keyword evidence="3" id="KW-0676">Redox-active center</keyword>
<keyword evidence="1" id="KW-0813">Transport</keyword>
<reference evidence="5 6" key="1">
    <citation type="submission" date="2023-12" db="EMBL/GenBank/DDBJ databases">
        <title>A high-quality genome assembly for Dillenia turbinata (Dilleniales).</title>
        <authorList>
            <person name="Chanderbali A."/>
        </authorList>
    </citation>
    <scope>NUCLEOTIDE SEQUENCE [LARGE SCALE GENOMIC DNA]</scope>
    <source>
        <strain evidence="5">LSX21</strain>
        <tissue evidence="5">Leaf</tissue>
    </source>
</reference>
<comment type="caution">
    <text evidence="5">The sequence shown here is derived from an EMBL/GenBank/DDBJ whole genome shotgun (WGS) entry which is preliminary data.</text>
</comment>
<keyword evidence="2" id="KW-1015">Disulfide bond</keyword>
<dbReference type="CDD" id="cd02947">
    <property type="entry name" value="TRX_family"/>
    <property type="match status" value="1"/>
</dbReference>
<evidence type="ECO:0000313" key="5">
    <source>
        <dbReference type="EMBL" id="KAK6913207.1"/>
    </source>
</evidence>
<proteinExistence type="predicted"/>
<dbReference type="AlphaFoldDB" id="A0AAN8UMQ9"/>
<dbReference type="SUPFAM" id="SSF52833">
    <property type="entry name" value="Thioredoxin-like"/>
    <property type="match status" value="1"/>
</dbReference>
<evidence type="ECO:0000259" key="4">
    <source>
        <dbReference type="PROSITE" id="PS51352"/>
    </source>
</evidence>
<dbReference type="PROSITE" id="PS00194">
    <property type="entry name" value="THIOREDOXIN_1"/>
    <property type="match status" value="1"/>
</dbReference>
<dbReference type="InterPro" id="IPR036249">
    <property type="entry name" value="Thioredoxin-like_sf"/>
</dbReference>
<protein>
    <submittedName>
        <fullName evidence="5">Thioredoxin domain</fullName>
    </submittedName>
</protein>
<feature type="domain" description="Thioredoxin" evidence="4">
    <location>
        <begin position="14"/>
        <end position="130"/>
    </location>
</feature>
<evidence type="ECO:0000313" key="6">
    <source>
        <dbReference type="Proteomes" id="UP001370490"/>
    </source>
</evidence>
<dbReference type="FunFam" id="3.40.30.10:FF:000245">
    <property type="entry name" value="Thioredoxin"/>
    <property type="match status" value="1"/>
</dbReference>
<evidence type="ECO:0000256" key="2">
    <source>
        <dbReference type="ARBA" id="ARBA00023157"/>
    </source>
</evidence>
<dbReference type="InterPro" id="IPR017937">
    <property type="entry name" value="Thioredoxin_CS"/>
</dbReference>
<dbReference type="Proteomes" id="UP001370490">
    <property type="component" value="Unassembled WGS sequence"/>
</dbReference>
<organism evidence="5 6">
    <name type="scientific">Dillenia turbinata</name>
    <dbReference type="NCBI Taxonomy" id="194707"/>
    <lineage>
        <taxon>Eukaryota</taxon>
        <taxon>Viridiplantae</taxon>
        <taxon>Streptophyta</taxon>
        <taxon>Embryophyta</taxon>
        <taxon>Tracheophyta</taxon>
        <taxon>Spermatophyta</taxon>
        <taxon>Magnoliopsida</taxon>
        <taxon>eudicotyledons</taxon>
        <taxon>Gunneridae</taxon>
        <taxon>Pentapetalae</taxon>
        <taxon>Dilleniales</taxon>
        <taxon>Dilleniaceae</taxon>
        <taxon>Dillenia</taxon>
    </lineage>
</organism>
<dbReference type="Pfam" id="PF00085">
    <property type="entry name" value="Thioredoxin"/>
    <property type="match status" value="1"/>
</dbReference>